<dbReference type="OrthoDB" id="10422254at2759"/>
<dbReference type="RefSeq" id="XP_003328996.1">
    <property type="nucleotide sequence ID" value="XM_003328948.2"/>
</dbReference>
<accession>E3KJV2</accession>
<protein>
    <submittedName>
        <fullName evidence="1">Uncharacterized protein</fullName>
    </submittedName>
</protein>
<name>E3KJV2_PUCGT</name>
<dbReference type="GeneID" id="10546166"/>
<organism evidence="1 2">
    <name type="scientific">Puccinia graminis f. sp. tritici (strain CRL 75-36-700-3 / race SCCL)</name>
    <name type="common">Black stem rust fungus</name>
    <dbReference type="NCBI Taxonomy" id="418459"/>
    <lineage>
        <taxon>Eukaryota</taxon>
        <taxon>Fungi</taxon>
        <taxon>Dikarya</taxon>
        <taxon>Basidiomycota</taxon>
        <taxon>Pucciniomycotina</taxon>
        <taxon>Pucciniomycetes</taxon>
        <taxon>Pucciniales</taxon>
        <taxon>Pucciniaceae</taxon>
        <taxon>Puccinia</taxon>
    </lineage>
</organism>
<dbReference type="EMBL" id="DS178291">
    <property type="protein sequence ID" value="EFP84577.1"/>
    <property type="molecule type" value="Genomic_DNA"/>
</dbReference>
<dbReference type="Proteomes" id="UP000008783">
    <property type="component" value="Unassembled WGS sequence"/>
</dbReference>
<proteinExistence type="predicted"/>
<sequence>MWPSSRVMVEEICGQMSFPEHVTGDRDWPGLRSNTSCEAFPSPGDFPSLFPSAIFDHPDRPYHLASQHPLARPKTAARRSYFQVPHMLWSSLYHLLCDWVKVRVFQSPQELLSWPVHRSDSINSQGVCSCKHSSRAHHQKSLSSLTGQPNESGRDGSFWDRLASFISD</sequence>
<dbReference type="AlphaFoldDB" id="E3KJV2"/>
<dbReference type="HOGENOM" id="CLU_1587328_0_0_1"/>
<dbReference type="InParanoid" id="E3KJV2"/>
<evidence type="ECO:0000313" key="1">
    <source>
        <dbReference type="EMBL" id="EFP84577.1"/>
    </source>
</evidence>
<dbReference type="VEuPathDB" id="FungiDB:PGTG_10736"/>
<dbReference type="KEGG" id="pgr:PGTG_10736"/>
<keyword evidence="2" id="KW-1185">Reference proteome</keyword>
<gene>
    <name evidence="1" type="ORF">PGTG_10736</name>
</gene>
<evidence type="ECO:0000313" key="2">
    <source>
        <dbReference type="Proteomes" id="UP000008783"/>
    </source>
</evidence>
<reference key="1">
    <citation type="submission" date="2007-01" db="EMBL/GenBank/DDBJ databases">
        <title>The Genome Sequence of Puccinia graminis f. sp. tritici Strain CRL 75-36-700-3.</title>
        <authorList>
            <consortium name="The Broad Institute Genome Sequencing Platform"/>
            <person name="Birren B."/>
            <person name="Lander E."/>
            <person name="Galagan J."/>
            <person name="Nusbaum C."/>
            <person name="Devon K."/>
            <person name="Cuomo C."/>
            <person name="Jaffe D."/>
            <person name="Butler J."/>
            <person name="Alvarez P."/>
            <person name="Gnerre S."/>
            <person name="Grabherr M."/>
            <person name="Mauceli E."/>
            <person name="Brockman W."/>
            <person name="Young S."/>
            <person name="LaButti K."/>
            <person name="Sykes S."/>
            <person name="DeCaprio D."/>
            <person name="Crawford M."/>
            <person name="Koehrsen M."/>
            <person name="Engels R."/>
            <person name="Montgomery P."/>
            <person name="Pearson M."/>
            <person name="Howarth C."/>
            <person name="Larson L."/>
            <person name="White J."/>
            <person name="Zeng Q."/>
            <person name="Kodira C."/>
            <person name="Yandava C."/>
            <person name="Alvarado L."/>
            <person name="O'Leary S."/>
            <person name="Szabo L."/>
            <person name="Dean R."/>
            <person name="Schein J."/>
        </authorList>
    </citation>
    <scope>NUCLEOTIDE SEQUENCE</scope>
    <source>
        <strain>CRL 75-36-700-3</strain>
    </source>
</reference>
<reference evidence="2" key="2">
    <citation type="journal article" date="2011" name="Proc. Natl. Acad. Sci. U.S.A.">
        <title>Obligate biotrophy features unraveled by the genomic analysis of rust fungi.</title>
        <authorList>
            <person name="Duplessis S."/>
            <person name="Cuomo C.A."/>
            <person name="Lin Y.-C."/>
            <person name="Aerts A."/>
            <person name="Tisserant E."/>
            <person name="Veneault-Fourrey C."/>
            <person name="Joly D.L."/>
            <person name="Hacquard S."/>
            <person name="Amselem J."/>
            <person name="Cantarel B.L."/>
            <person name="Chiu R."/>
            <person name="Coutinho P.M."/>
            <person name="Feau N."/>
            <person name="Field M."/>
            <person name="Frey P."/>
            <person name="Gelhaye E."/>
            <person name="Goldberg J."/>
            <person name="Grabherr M.G."/>
            <person name="Kodira C.D."/>
            <person name="Kohler A."/>
            <person name="Kuees U."/>
            <person name="Lindquist E.A."/>
            <person name="Lucas S.M."/>
            <person name="Mago R."/>
            <person name="Mauceli E."/>
            <person name="Morin E."/>
            <person name="Murat C."/>
            <person name="Pangilinan J.L."/>
            <person name="Park R."/>
            <person name="Pearson M."/>
            <person name="Quesneville H."/>
            <person name="Rouhier N."/>
            <person name="Sakthikumar S."/>
            <person name="Salamov A.A."/>
            <person name="Schmutz J."/>
            <person name="Selles B."/>
            <person name="Shapiro H."/>
            <person name="Tanguay P."/>
            <person name="Tuskan G.A."/>
            <person name="Henrissat B."/>
            <person name="Van de Peer Y."/>
            <person name="Rouze P."/>
            <person name="Ellis J.G."/>
            <person name="Dodds P.N."/>
            <person name="Schein J.E."/>
            <person name="Zhong S."/>
            <person name="Hamelin R.C."/>
            <person name="Grigoriev I.V."/>
            <person name="Szabo L.J."/>
            <person name="Martin F."/>
        </authorList>
    </citation>
    <scope>NUCLEOTIDE SEQUENCE [LARGE SCALE GENOMIC DNA]</scope>
    <source>
        <strain evidence="2">CRL 75-36-700-3 / race SCCL</strain>
    </source>
</reference>